<dbReference type="EMBL" id="JAFEUZ010000027">
    <property type="protein sequence ID" value="KAG5475295.1"/>
    <property type="molecule type" value="Genomic_DNA"/>
</dbReference>
<keyword evidence="2" id="KW-0472">Membrane</keyword>
<keyword evidence="4" id="KW-1185">Reference proteome</keyword>
<dbReference type="RefSeq" id="XP_067177560.1">
    <property type="nucleotide sequence ID" value="XM_067320950.1"/>
</dbReference>
<sequence length="472" mass="51059">MSMAPRKGRCGRLHHSLLSVGAWVLLLGVGFVYGVAPVYDVNAVRIVVANAFESPLRSYQIQACAAKGGVLVPDVSDAVHQELLDKMEAEGASSYYGYLGGSTLLSSTDCTTSSATLSCVWHWDQGRYDGAENAYPFYQGNYYPPSESKGGLSGAGMISTASANYWRQQNSAQAYPGSKHERYAMLVLPQAPSEAGWMDSSDTSFSYGKVPTNRYFMMCLVEMATTTTTTTTTTTKTQLPTTTETTMTPTDTTQPPDTNTDGESQKEGAPKRNANMWVGISILTLLAVSLALLVIIRKAQRKRWCCFADEEPAAAPSMASSVRSVKRSLSKRSRLSSDSRFSSGSSSCCSARSFHASAVNKNGGCRRSILQDGYQSMEDGVDHLDTFSNASSDSPELTEDLLSSRGEEMLPFQAFDPLHVSTVPVAVAHSSVNGEAVTRELSLRSLDENDMNTTPPRLRRTSSVSFIDQGNL</sequence>
<keyword evidence="2" id="KW-1133">Transmembrane helix</keyword>
<feature type="compositionally biased region" description="Polar residues" evidence="1">
    <location>
        <begin position="451"/>
        <end position="472"/>
    </location>
</feature>
<reference evidence="4" key="2">
    <citation type="journal article" date="2021" name="Sci. Data">
        <title>Chromosome-scale genome sequencing, assembly and annotation of six genomes from subfamily Leishmaniinae.</title>
        <authorList>
            <person name="Almutairi H."/>
            <person name="Urbaniak M.D."/>
            <person name="Bates M.D."/>
            <person name="Jariyapan N."/>
            <person name="Kwakye-Nuako G."/>
            <person name="Thomaz Soccol V."/>
            <person name="Al-Salem W.S."/>
            <person name="Dillon R.J."/>
            <person name="Bates P.A."/>
            <person name="Gatherer D."/>
        </authorList>
    </citation>
    <scope>NUCLEOTIDE SEQUENCE [LARGE SCALE GENOMIC DNA]</scope>
</reference>
<dbReference type="AlphaFoldDB" id="A0A836KLT2"/>
<evidence type="ECO:0000256" key="2">
    <source>
        <dbReference type="SAM" id="Phobius"/>
    </source>
</evidence>
<feature type="compositionally biased region" description="Basic residues" evidence="1">
    <location>
        <begin position="324"/>
        <end position="334"/>
    </location>
</feature>
<dbReference type="PANTHER" id="PTHR35613">
    <property type="entry name" value="C-TYPE LECTIN DOMAIN-CONTAINING PROTEIN"/>
    <property type="match status" value="1"/>
</dbReference>
<feature type="region of interest" description="Disordered" evidence="1">
    <location>
        <begin position="444"/>
        <end position="472"/>
    </location>
</feature>
<feature type="region of interest" description="Disordered" evidence="1">
    <location>
        <begin position="229"/>
        <end position="270"/>
    </location>
</feature>
<dbReference type="OrthoDB" id="266485at2759"/>
<feature type="transmembrane region" description="Helical" evidence="2">
    <location>
        <begin position="276"/>
        <end position="296"/>
    </location>
</feature>
<accession>A0A836KLT2</accession>
<dbReference type="PANTHER" id="PTHR35613:SF2">
    <property type="entry name" value="C-TYPE LECTIN DOMAIN-CONTAINING PROTEIN"/>
    <property type="match status" value="1"/>
</dbReference>
<protein>
    <submittedName>
        <fullName evidence="3">Uncharacterized protein</fullName>
    </submittedName>
</protein>
<dbReference type="InterPro" id="IPR031797">
    <property type="entry name" value="DUF5075"/>
</dbReference>
<dbReference type="KEGG" id="lmat:92513462"/>
<feature type="region of interest" description="Disordered" evidence="1">
    <location>
        <begin position="316"/>
        <end position="344"/>
    </location>
</feature>
<dbReference type="Pfam" id="PF16825">
    <property type="entry name" value="DUF5075"/>
    <property type="match status" value="1"/>
</dbReference>
<proteinExistence type="predicted"/>
<reference evidence="4" key="1">
    <citation type="journal article" date="2021" name="Microbiol. Resour. Announc.">
        <title>LGAAP: Leishmaniinae Genome Assembly and Annotation Pipeline.</title>
        <authorList>
            <person name="Almutairi H."/>
            <person name="Urbaniak M.D."/>
            <person name="Bates M.D."/>
            <person name="Jariyapan N."/>
            <person name="Kwakye-Nuako G."/>
            <person name="Thomaz-Soccol V."/>
            <person name="Al-Salem W.S."/>
            <person name="Dillon R.J."/>
            <person name="Bates P.A."/>
            <person name="Gatherer D."/>
        </authorList>
    </citation>
    <scope>NUCLEOTIDE SEQUENCE [LARGE SCALE GENOMIC DNA]</scope>
</reference>
<keyword evidence="2" id="KW-0812">Transmembrane</keyword>
<evidence type="ECO:0000313" key="4">
    <source>
        <dbReference type="Proteomes" id="UP000673552"/>
    </source>
</evidence>
<name>A0A836KLT2_9TRYP</name>
<dbReference type="Proteomes" id="UP000673552">
    <property type="component" value="Unassembled WGS sequence"/>
</dbReference>
<evidence type="ECO:0000256" key="1">
    <source>
        <dbReference type="SAM" id="MobiDB-lite"/>
    </source>
</evidence>
<comment type="caution">
    <text evidence="3">The sequence shown here is derived from an EMBL/GenBank/DDBJ whole genome shotgun (WGS) entry which is preliminary data.</text>
</comment>
<evidence type="ECO:0000313" key="3">
    <source>
        <dbReference type="EMBL" id="KAG5475295.1"/>
    </source>
</evidence>
<organism evidence="3 4">
    <name type="scientific">Leishmania martiniquensis</name>
    <dbReference type="NCBI Taxonomy" id="1580590"/>
    <lineage>
        <taxon>Eukaryota</taxon>
        <taxon>Discoba</taxon>
        <taxon>Euglenozoa</taxon>
        <taxon>Kinetoplastea</taxon>
        <taxon>Metakinetoplastina</taxon>
        <taxon>Trypanosomatida</taxon>
        <taxon>Trypanosomatidae</taxon>
        <taxon>Leishmaniinae</taxon>
        <taxon>Leishmania</taxon>
    </lineage>
</organism>
<feature type="compositionally biased region" description="Low complexity" evidence="1">
    <location>
        <begin position="229"/>
        <end position="259"/>
    </location>
</feature>
<gene>
    <name evidence="3" type="ORF">LSCM1_03408</name>
</gene>
<dbReference type="GeneID" id="92513462"/>